<dbReference type="PANTHER" id="PTHR11908">
    <property type="entry name" value="XANTHINE DEHYDROGENASE"/>
    <property type="match status" value="1"/>
</dbReference>
<dbReference type="PANTHER" id="PTHR11908:SF132">
    <property type="entry name" value="ALDEHYDE OXIDASE 1-RELATED"/>
    <property type="match status" value="1"/>
</dbReference>
<feature type="non-terminal residue" evidence="4">
    <location>
        <position position="1"/>
    </location>
</feature>
<feature type="domain" description="Aldehyde oxidase/xanthine dehydrogenase second molybdopterin binding" evidence="3">
    <location>
        <begin position="167"/>
        <end position="432"/>
    </location>
</feature>
<dbReference type="EMBL" id="UINC01076684">
    <property type="protein sequence ID" value="SVC16080.1"/>
    <property type="molecule type" value="Genomic_DNA"/>
</dbReference>
<feature type="domain" description="Aldehyde oxidase/xanthine dehydrogenase first molybdopterin binding" evidence="2">
    <location>
        <begin position="2"/>
        <end position="139"/>
    </location>
</feature>
<gene>
    <name evidence="4" type="ORF">METZ01_LOCUS268934</name>
</gene>
<reference evidence="4" key="1">
    <citation type="submission" date="2018-05" db="EMBL/GenBank/DDBJ databases">
        <authorList>
            <person name="Lanie J.A."/>
            <person name="Ng W.-L."/>
            <person name="Kazmierczak K.M."/>
            <person name="Andrzejewski T.M."/>
            <person name="Davidsen T.M."/>
            <person name="Wayne K.J."/>
            <person name="Tettelin H."/>
            <person name="Glass J.I."/>
            <person name="Rusch D."/>
            <person name="Podicherti R."/>
            <person name="Tsui H.-C.T."/>
            <person name="Winkler M.E."/>
        </authorList>
    </citation>
    <scope>NUCLEOTIDE SEQUENCE</scope>
</reference>
<evidence type="ECO:0000259" key="2">
    <source>
        <dbReference type="Pfam" id="PF02738"/>
    </source>
</evidence>
<proteinExistence type="predicted"/>
<dbReference type="Pfam" id="PF20256">
    <property type="entry name" value="MoCoBD_2"/>
    <property type="match status" value="1"/>
</dbReference>
<evidence type="ECO:0000313" key="4">
    <source>
        <dbReference type="EMBL" id="SVC16080.1"/>
    </source>
</evidence>
<protein>
    <submittedName>
        <fullName evidence="4">Uncharacterized protein</fullName>
    </submittedName>
</protein>
<name>A0A382JVD1_9ZZZZ</name>
<keyword evidence="1" id="KW-0500">Molybdenum</keyword>
<dbReference type="InterPro" id="IPR046867">
    <property type="entry name" value="AldOxase/xan_DH_MoCoBD2"/>
</dbReference>
<dbReference type="InterPro" id="IPR016208">
    <property type="entry name" value="Ald_Oxase/xanthine_DH-like"/>
</dbReference>
<dbReference type="Gene3D" id="3.30.365.10">
    <property type="entry name" value="Aldehyde oxidase/xanthine dehydrogenase, molybdopterin binding domain"/>
    <property type="match status" value="4"/>
</dbReference>
<dbReference type="SUPFAM" id="SSF56003">
    <property type="entry name" value="Molybdenum cofactor-binding domain"/>
    <property type="match status" value="1"/>
</dbReference>
<dbReference type="GO" id="GO:0005506">
    <property type="term" value="F:iron ion binding"/>
    <property type="evidence" value="ECO:0007669"/>
    <property type="project" value="InterPro"/>
</dbReference>
<sequence length="432" mass="46582">VVCAIALETGKPIRWLEDRRENLMAAPQAREHVYRITAYAGRDGLIKGIDAELTVDAGAYALWHTGPFMETSMAARNLLGPYRIEHIRCQTWTVATNKAPMGVYRGVARPGACFAIERTVDEVARAVGRDPMEVRIANMVSADQMPHETVLGMRFDNGDYPESVYRVASLIDYESIRARQGFTEPDGRLWGVGLASYSEQTAHGAAEWRRRGSPIIPGFESATARINPDGTLVLLVGIHSHGQGLETTLAQIAYEELGIHPDDITVRFGDTGMSPFGFGTFASRSMVMSGGAVSNACIKLREKLAMIAAHQLQCNVEQVRFSGGEALGVSGSISIAEIAQISHLRQDRLPDAIDPILDATATYEPAESTGVFSYATHAAVVAVDPNSGVIELIDYAVVEDCGNVVNPMIVDGQIVGGVAQGIGTAIYEESPY</sequence>
<organism evidence="4">
    <name type="scientific">marine metagenome</name>
    <dbReference type="NCBI Taxonomy" id="408172"/>
    <lineage>
        <taxon>unclassified sequences</taxon>
        <taxon>metagenomes</taxon>
        <taxon>ecological metagenomes</taxon>
    </lineage>
</organism>
<dbReference type="InterPro" id="IPR008274">
    <property type="entry name" value="AldOxase/xan_DH_MoCoBD1"/>
</dbReference>
<evidence type="ECO:0000256" key="1">
    <source>
        <dbReference type="ARBA" id="ARBA00022505"/>
    </source>
</evidence>
<evidence type="ECO:0000259" key="3">
    <source>
        <dbReference type="Pfam" id="PF20256"/>
    </source>
</evidence>
<dbReference type="AlphaFoldDB" id="A0A382JVD1"/>
<feature type="non-terminal residue" evidence="4">
    <location>
        <position position="432"/>
    </location>
</feature>
<accession>A0A382JVD1</accession>
<dbReference type="InterPro" id="IPR037165">
    <property type="entry name" value="AldOxase/xan_DH_Mopterin-bd_sf"/>
</dbReference>
<dbReference type="GO" id="GO:0016491">
    <property type="term" value="F:oxidoreductase activity"/>
    <property type="evidence" value="ECO:0007669"/>
    <property type="project" value="InterPro"/>
</dbReference>
<dbReference type="Pfam" id="PF02738">
    <property type="entry name" value="MoCoBD_1"/>
    <property type="match status" value="1"/>
</dbReference>